<dbReference type="EMBL" id="CP136426">
    <property type="protein sequence ID" value="WOC51980.1"/>
    <property type="molecule type" value="Genomic_DNA"/>
</dbReference>
<sequence>MRDIQTSLIQRFTPLFFFFLGGSGKVLWWLFSYFPL</sequence>
<gene>
    <name evidence="2" type="ORF">BPO_1333</name>
</gene>
<dbReference type="KEGG" id="bpor:BPO_1333"/>
<dbReference type="AlphaFoldDB" id="A0AAU0F0Y6"/>
<organism evidence="2 3">
    <name type="scientific">Bergeyella porcorum</name>
    <dbReference type="NCBI Taxonomy" id="1735111"/>
    <lineage>
        <taxon>Bacteria</taxon>
        <taxon>Pseudomonadati</taxon>
        <taxon>Bacteroidota</taxon>
        <taxon>Flavobacteriia</taxon>
        <taxon>Flavobacteriales</taxon>
        <taxon>Weeksellaceae</taxon>
        <taxon>Bergeyella</taxon>
    </lineage>
</organism>
<protein>
    <submittedName>
        <fullName evidence="2">Uncharacterized protein</fullName>
    </submittedName>
</protein>
<keyword evidence="1" id="KW-0812">Transmembrane</keyword>
<evidence type="ECO:0000313" key="3">
    <source>
        <dbReference type="Proteomes" id="UP001432059"/>
    </source>
</evidence>
<evidence type="ECO:0000313" key="2">
    <source>
        <dbReference type="EMBL" id="WOC51980.1"/>
    </source>
</evidence>
<proteinExistence type="predicted"/>
<keyword evidence="1" id="KW-1133">Transmembrane helix</keyword>
<reference evidence="2" key="1">
    <citation type="submission" date="2023-10" db="EMBL/GenBank/DDBJ databases">
        <title>Characterization and whole genome sequencing of a novel strain of Bergeyella porcorum QD2021 isolated from pig.</title>
        <authorList>
            <person name="Liu G."/>
            <person name="Chen C."/>
            <person name="Han X."/>
        </authorList>
    </citation>
    <scope>NUCLEOTIDE SEQUENCE</scope>
    <source>
        <strain evidence="2">QD2021</strain>
    </source>
</reference>
<accession>A0AAU0F0Y6</accession>
<keyword evidence="1" id="KW-0472">Membrane</keyword>
<keyword evidence="3" id="KW-1185">Reference proteome</keyword>
<feature type="transmembrane region" description="Helical" evidence="1">
    <location>
        <begin position="12"/>
        <end position="31"/>
    </location>
</feature>
<name>A0AAU0F0Y6_9FLAO</name>
<dbReference type="Proteomes" id="UP001432059">
    <property type="component" value="Chromosome"/>
</dbReference>
<evidence type="ECO:0000256" key="1">
    <source>
        <dbReference type="SAM" id="Phobius"/>
    </source>
</evidence>